<reference evidence="2" key="1">
    <citation type="submission" date="2017-04" db="EMBL/GenBank/DDBJ databases">
        <title>Complete Genome Sequences of Twelve Strains of a Stable Defined Moderately Diverse Mouse Microbiota 2 (sDMDMm2).</title>
        <authorList>
            <person name="Uchimura Y."/>
            <person name="Wyss M."/>
            <person name="Brugiroux S."/>
            <person name="Limenitakis J.P."/>
            <person name="Stecher B."/>
            <person name="McCoy K.D."/>
            <person name="Macpherson A.J."/>
        </authorList>
    </citation>
    <scope>NUCLEOTIDE SEQUENCE</scope>
    <source>
        <strain evidence="2">YL58</strain>
    </source>
</reference>
<evidence type="ECO:0000313" key="3">
    <source>
        <dbReference type="Proteomes" id="UP000092574"/>
    </source>
</evidence>
<dbReference type="EMBL" id="CP015405">
    <property type="protein sequence ID" value="ANU75071.1"/>
    <property type="molecule type" value="Genomic_DNA"/>
</dbReference>
<evidence type="ECO:0000313" key="2">
    <source>
        <dbReference type="EMBL" id="ANU75071.1"/>
    </source>
</evidence>
<feature type="transmembrane region" description="Helical" evidence="1">
    <location>
        <begin position="230"/>
        <end position="249"/>
    </location>
</feature>
<dbReference type="AlphaFoldDB" id="A0A1C7I648"/>
<keyword evidence="3" id="KW-1185">Reference proteome</keyword>
<keyword evidence="1" id="KW-0472">Membrane</keyword>
<organism evidence="2 3">
    <name type="scientific">Blautia pseudococcoides</name>
    <dbReference type="NCBI Taxonomy" id="1796616"/>
    <lineage>
        <taxon>Bacteria</taxon>
        <taxon>Bacillati</taxon>
        <taxon>Bacillota</taxon>
        <taxon>Clostridia</taxon>
        <taxon>Lachnospirales</taxon>
        <taxon>Lachnospiraceae</taxon>
        <taxon>Blautia</taxon>
    </lineage>
</organism>
<protein>
    <submittedName>
        <fullName evidence="2">Conjugal transfer protein TraX</fullName>
    </submittedName>
</protein>
<feature type="transmembrane region" description="Helical" evidence="1">
    <location>
        <begin position="152"/>
        <end position="170"/>
    </location>
</feature>
<feature type="transmembrane region" description="Helical" evidence="1">
    <location>
        <begin position="21"/>
        <end position="41"/>
    </location>
</feature>
<proteinExistence type="predicted"/>
<dbReference type="Proteomes" id="UP000092574">
    <property type="component" value="Chromosome"/>
</dbReference>
<sequence length="252" mass="28924">MPKNSFRPSRWQLLPPVFPGSTLKIIAIVTMLIDHIGAVILENGYMQAYQMNLPQALSYENTLLIWNIDWALRKTGRIAFPIFCFLLVEGFIHTSDRKKYALRLALFALLSEIPFDLCFNGSVLEFSYQNVMITLLIGFLTLMAMDEARKKMPALALVAAGAGLLLGYLLKTDYSYKGVILIIILYLFQSYPLERTIAGCLSLLWEAPACLAFIPINMYNGQRGRKIKYFFYLFYPVHLMLLFLIRYALLKY</sequence>
<gene>
    <name evidence="2" type="ORF">A4V09_04420</name>
</gene>
<dbReference type="RefSeq" id="WP_065541288.1">
    <property type="nucleotide sequence ID" value="NZ_CP015405.2"/>
</dbReference>
<dbReference type="OrthoDB" id="9781069at2"/>
<dbReference type="Pfam" id="PF05857">
    <property type="entry name" value="TraX"/>
    <property type="match status" value="1"/>
</dbReference>
<dbReference type="InterPro" id="IPR008875">
    <property type="entry name" value="TraX"/>
</dbReference>
<keyword evidence="1" id="KW-1133">Transmembrane helix</keyword>
<feature type="transmembrane region" description="Helical" evidence="1">
    <location>
        <begin position="128"/>
        <end position="145"/>
    </location>
</feature>
<accession>A0A1C7I648</accession>
<evidence type="ECO:0000256" key="1">
    <source>
        <dbReference type="SAM" id="Phobius"/>
    </source>
</evidence>
<name>A0A1C7I648_9FIRM</name>
<feature type="transmembrane region" description="Helical" evidence="1">
    <location>
        <begin position="200"/>
        <end position="218"/>
    </location>
</feature>
<keyword evidence="1" id="KW-0812">Transmembrane</keyword>
<feature type="transmembrane region" description="Helical" evidence="1">
    <location>
        <begin position="75"/>
        <end position="92"/>
    </location>
</feature>
<dbReference type="KEGG" id="byl:A4V09_04420"/>